<dbReference type="Pfam" id="PF06486">
    <property type="entry name" value="DUF1093"/>
    <property type="match status" value="1"/>
</dbReference>
<dbReference type="eggNOG" id="COG5294">
    <property type="taxonomic scope" value="Bacteria"/>
</dbReference>
<dbReference type="EMBL" id="CCDP010000001">
    <property type="protein sequence ID" value="CDQ38093.1"/>
    <property type="molecule type" value="Genomic_DNA"/>
</dbReference>
<sequence>MKKLFITILGCGLIIGAGLLIMQLFSNEVTDRFNPLVPKKEIYVQVNKEGTALSPGGYNYTLTGFDKDGRKKEVTFYASGELRKDAYLRIFTKGKYIETWEEVQQQDIPEQAKQKL</sequence>
<proteinExistence type="predicted"/>
<reference evidence="1 2" key="1">
    <citation type="submission" date="2014-03" db="EMBL/GenBank/DDBJ databases">
        <authorList>
            <person name="Urmite Genomes U."/>
        </authorList>
    </citation>
    <scope>NUCLEOTIDE SEQUENCE [LARGE SCALE GENOMIC DNA]</scope>
    <source>
        <strain evidence="1 2">Vm-5</strain>
    </source>
</reference>
<dbReference type="Gene3D" id="2.40.50.480">
    <property type="match status" value="1"/>
</dbReference>
<name>A0A024Q6E0_9BACI</name>
<evidence type="ECO:0000313" key="1">
    <source>
        <dbReference type="EMBL" id="CDQ38093.1"/>
    </source>
</evidence>
<dbReference type="PANTHER" id="PTHR36433">
    <property type="entry name" value="HYPOTHETICAL CYTOSOLIC PROTEIN"/>
    <property type="match status" value="1"/>
</dbReference>
<protein>
    <recommendedName>
        <fullName evidence="3">YxeA family protein</fullName>
    </recommendedName>
</protein>
<dbReference type="STRING" id="1462526.BN990_00360"/>
<dbReference type="SUPFAM" id="SSF159121">
    <property type="entry name" value="BC4932-like"/>
    <property type="match status" value="1"/>
</dbReference>
<evidence type="ECO:0008006" key="3">
    <source>
        <dbReference type="Google" id="ProtNLM"/>
    </source>
</evidence>
<dbReference type="NCBIfam" id="TIGR01655">
    <property type="entry name" value="yxeA_fam"/>
    <property type="match status" value="1"/>
</dbReference>
<dbReference type="Proteomes" id="UP000028875">
    <property type="component" value="Unassembled WGS sequence"/>
</dbReference>
<dbReference type="InterPro" id="IPR006542">
    <property type="entry name" value="DUF1093"/>
</dbReference>
<organism evidence="1 2">
    <name type="scientific">Virgibacillus massiliensis</name>
    <dbReference type="NCBI Taxonomy" id="1462526"/>
    <lineage>
        <taxon>Bacteria</taxon>
        <taxon>Bacillati</taxon>
        <taxon>Bacillota</taxon>
        <taxon>Bacilli</taxon>
        <taxon>Bacillales</taxon>
        <taxon>Bacillaceae</taxon>
        <taxon>Virgibacillus</taxon>
    </lineage>
</organism>
<keyword evidence="2" id="KW-1185">Reference proteome</keyword>
<dbReference type="AlphaFoldDB" id="A0A024Q6E0"/>
<dbReference type="RefSeq" id="WP_021290033.1">
    <property type="nucleotide sequence ID" value="NZ_BNER01000001.1"/>
</dbReference>
<comment type="caution">
    <text evidence="1">The sequence shown here is derived from an EMBL/GenBank/DDBJ whole genome shotgun (WGS) entry which is preliminary data.</text>
</comment>
<accession>A0A024Q6E0</accession>
<gene>
    <name evidence="1" type="ORF">BN990_00360</name>
</gene>
<dbReference type="InterPro" id="IPR036166">
    <property type="entry name" value="YxeA-like_sf"/>
</dbReference>
<evidence type="ECO:0000313" key="2">
    <source>
        <dbReference type="Proteomes" id="UP000028875"/>
    </source>
</evidence>
<reference evidence="2" key="2">
    <citation type="submission" date="2014-05" db="EMBL/GenBank/DDBJ databases">
        <title>Draft genome sequence of Virgibacillus massiliensis Vm-5.</title>
        <authorList>
            <person name="Khelaifia S."/>
            <person name="Croce O."/>
            <person name="Lagier J.C."/>
            <person name="Raoult D."/>
        </authorList>
    </citation>
    <scope>NUCLEOTIDE SEQUENCE [LARGE SCALE GENOMIC DNA]</scope>
    <source>
        <strain evidence="2">Vm-5</strain>
    </source>
</reference>
<dbReference type="PANTHER" id="PTHR36433:SF2">
    <property type="entry name" value="YXEA FAMILY PROTEIN"/>
    <property type="match status" value="1"/>
</dbReference>
<dbReference type="OrthoDB" id="2622687at2"/>